<dbReference type="Pfam" id="PF04932">
    <property type="entry name" value="Wzy_C"/>
    <property type="match status" value="1"/>
</dbReference>
<feature type="transmembrane region" description="Helical" evidence="5">
    <location>
        <begin position="12"/>
        <end position="42"/>
    </location>
</feature>
<reference evidence="7 8" key="1">
    <citation type="submission" date="2018-12" db="EMBL/GenBank/DDBJ databases">
        <title>Genome sequence from the cellulolytic species, Caldicellulosiruptor changbaiensis.</title>
        <authorList>
            <person name="Blumer-Schuette S.E."/>
            <person name="Mendoza C."/>
        </authorList>
    </citation>
    <scope>NUCLEOTIDE SEQUENCE [LARGE SCALE GENOMIC DNA]</scope>
    <source>
        <strain evidence="7 8">CBS-Z</strain>
    </source>
</reference>
<dbReference type="PANTHER" id="PTHR37422:SF13">
    <property type="entry name" value="LIPOPOLYSACCHARIDE BIOSYNTHESIS PROTEIN PA4999-RELATED"/>
    <property type="match status" value="1"/>
</dbReference>
<dbReference type="GO" id="GO:0016020">
    <property type="term" value="C:membrane"/>
    <property type="evidence" value="ECO:0007669"/>
    <property type="project" value="UniProtKB-SubCell"/>
</dbReference>
<dbReference type="Proteomes" id="UP000282930">
    <property type="component" value="Chromosome"/>
</dbReference>
<feature type="transmembrane region" description="Helical" evidence="5">
    <location>
        <begin position="75"/>
        <end position="93"/>
    </location>
</feature>
<accession>A0A3T0D6T3</accession>
<keyword evidence="8" id="KW-1185">Reference proteome</keyword>
<evidence type="ECO:0000313" key="8">
    <source>
        <dbReference type="Proteomes" id="UP000282930"/>
    </source>
</evidence>
<sequence length="462" mass="52337">MVERKSLYIASFLIFLLGLIGSLVSSKIALLGVGLFLLALIIFEDPSKLLYGVVLYAFVDFVFRKEGVLGNFASIWDEVLFILIVFAFILKSILNNNPKLRVSPLDIYIIVFLIVCIFLLLKNSPNMRIAIEGFRVYAEYALWFFVGLNLLKNTLQFKRFISVYIFMMFLISLYGIYQYIIGVEIPSSWIDSSFETYIRTRVFSIIGSPNVLGSLLAMSIPFVLPFALYEKSISKRVYYFIVLISMIVCLGFTFSRGAWLAFLVSMILYGFFIDKRVLGLLFSIIVLVPILAPSILMRILYMLSSQYAKSSARAGRIARWTKAFEILKENLLFGVGFGRFGGAVAKRNIADAFYVDNFYLKSAVEMGIIGVIIMILTFVMGLLLAARVIKHLQSKELKKIGSGILIGLATVLVHNIVENIFEVPMMTTYFWLFLGFLFALKYIDSENITHSKEDYLLEDGGS</sequence>
<organism evidence="7 8">
    <name type="scientific">Caldicellulosiruptor changbaiensis</name>
    <dbReference type="NCBI Taxonomy" id="1222016"/>
    <lineage>
        <taxon>Bacteria</taxon>
        <taxon>Bacillati</taxon>
        <taxon>Bacillota</taxon>
        <taxon>Bacillota incertae sedis</taxon>
        <taxon>Caldicellulosiruptorales</taxon>
        <taxon>Caldicellulosiruptoraceae</taxon>
        <taxon>Caldicellulosiruptor</taxon>
    </lineage>
</organism>
<dbReference type="AlphaFoldDB" id="A0A3T0D6T3"/>
<feature type="transmembrane region" description="Helical" evidence="5">
    <location>
        <begin position="423"/>
        <end position="443"/>
    </location>
</feature>
<evidence type="ECO:0000256" key="4">
    <source>
        <dbReference type="ARBA" id="ARBA00023136"/>
    </source>
</evidence>
<feature type="transmembrane region" description="Helical" evidence="5">
    <location>
        <begin position="400"/>
        <end position="417"/>
    </location>
</feature>
<feature type="transmembrane region" description="Helical" evidence="5">
    <location>
        <begin position="133"/>
        <end position="151"/>
    </location>
</feature>
<evidence type="ECO:0000313" key="7">
    <source>
        <dbReference type="EMBL" id="AZT90820.1"/>
    </source>
</evidence>
<proteinExistence type="predicted"/>
<evidence type="ECO:0000256" key="2">
    <source>
        <dbReference type="ARBA" id="ARBA00022692"/>
    </source>
</evidence>
<name>A0A3T0D6T3_9FIRM</name>
<evidence type="ECO:0000256" key="1">
    <source>
        <dbReference type="ARBA" id="ARBA00004141"/>
    </source>
</evidence>
<evidence type="ECO:0000259" key="6">
    <source>
        <dbReference type="Pfam" id="PF04932"/>
    </source>
</evidence>
<feature type="domain" description="O-antigen ligase-related" evidence="6">
    <location>
        <begin position="242"/>
        <end position="374"/>
    </location>
</feature>
<comment type="subcellular location">
    <subcellularLocation>
        <location evidence="1">Membrane</location>
        <topology evidence="1">Multi-pass membrane protein</topology>
    </subcellularLocation>
</comment>
<feature type="transmembrane region" description="Helical" evidence="5">
    <location>
        <begin position="238"/>
        <end position="271"/>
    </location>
</feature>
<evidence type="ECO:0000256" key="3">
    <source>
        <dbReference type="ARBA" id="ARBA00022989"/>
    </source>
</evidence>
<feature type="transmembrane region" description="Helical" evidence="5">
    <location>
        <begin position="366"/>
        <end position="388"/>
    </location>
</feature>
<dbReference type="PANTHER" id="PTHR37422">
    <property type="entry name" value="TEICHURONIC ACID BIOSYNTHESIS PROTEIN TUAE"/>
    <property type="match status" value="1"/>
</dbReference>
<keyword evidence="3 5" id="KW-1133">Transmembrane helix</keyword>
<protein>
    <submittedName>
        <fullName evidence="7">Polymerase</fullName>
    </submittedName>
</protein>
<feature type="transmembrane region" description="Helical" evidence="5">
    <location>
        <begin position="105"/>
        <end position="121"/>
    </location>
</feature>
<keyword evidence="4 5" id="KW-0472">Membrane</keyword>
<evidence type="ECO:0000256" key="5">
    <source>
        <dbReference type="SAM" id="Phobius"/>
    </source>
</evidence>
<feature type="transmembrane region" description="Helical" evidence="5">
    <location>
        <begin position="202"/>
        <end position="226"/>
    </location>
</feature>
<gene>
    <name evidence="7" type="ORF">ELD05_09300</name>
</gene>
<keyword evidence="2 5" id="KW-0812">Transmembrane</keyword>
<dbReference type="EMBL" id="CP034791">
    <property type="protein sequence ID" value="AZT90820.1"/>
    <property type="molecule type" value="Genomic_DNA"/>
</dbReference>
<feature type="transmembrane region" description="Helical" evidence="5">
    <location>
        <begin position="163"/>
        <end position="181"/>
    </location>
</feature>
<dbReference type="RefSeq" id="WP_127352203.1">
    <property type="nucleotide sequence ID" value="NZ_CP034791.1"/>
</dbReference>
<dbReference type="InterPro" id="IPR007016">
    <property type="entry name" value="O-antigen_ligase-rel_domated"/>
</dbReference>
<dbReference type="InterPro" id="IPR051533">
    <property type="entry name" value="WaaL-like"/>
</dbReference>
<feature type="transmembrane region" description="Helical" evidence="5">
    <location>
        <begin position="278"/>
        <end position="301"/>
    </location>
</feature>
<dbReference type="KEGG" id="ccha:ELD05_09300"/>